<protein>
    <submittedName>
        <fullName evidence="1">Uncharacterized protein</fullName>
    </submittedName>
</protein>
<dbReference type="EMBL" id="QBIY01005292">
    <property type="protein sequence ID" value="RXN37925.1"/>
    <property type="molecule type" value="Genomic_DNA"/>
</dbReference>
<dbReference type="AlphaFoldDB" id="A0A498MN11"/>
<comment type="caution">
    <text evidence="1">The sequence shown here is derived from an EMBL/GenBank/DDBJ whole genome shotgun (WGS) entry which is preliminary data.</text>
</comment>
<keyword evidence="3" id="KW-1185">Reference proteome</keyword>
<name>A0A498MN11_LABRO</name>
<evidence type="ECO:0000313" key="2">
    <source>
        <dbReference type="EMBL" id="RXN37925.1"/>
    </source>
</evidence>
<dbReference type="Proteomes" id="UP000290572">
    <property type="component" value="Unassembled WGS sequence"/>
</dbReference>
<evidence type="ECO:0000313" key="3">
    <source>
        <dbReference type="Proteomes" id="UP000290572"/>
    </source>
</evidence>
<proteinExistence type="predicted"/>
<reference evidence="1 3" key="1">
    <citation type="submission" date="2018-03" db="EMBL/GenBank/DDBJ databases">
        <title>Draft genome sequence of Rohu Carp (Labeo rohita).</title>
        <authorList>
            <person name="Das P."/>
            <person name="Kushwaha B."/>
            <person name="Joshi C.G."/>
            <person name="Kumar D."/>
            <person name="Nagpure N.S."/>
            <person name="Sahoo L."/>
            <person name="Das S.P."/>
            <person name="Bit A."/>
            <person name="Patnaik S."/>
            <person name="Meher P.K."/>
            <person name="Jayasankar P."/>
            <person name="Koringa P.G."/>
            <person name="Patel N.V."/>
            <person name="Hinsu A.T."/>
            <person name="Kumar R."/>
            <person name="Pandey M."/>
            <person name="Agarwal S."/>
            <person name="Srivastava S."/>
            <person name="Singh M."/>
            <person name="Iquebal M.A."/>
            <person name="Jaiswal S."/>
            <person name="Angadi U.B."/>
            <person name="Kumar N."/>
            <person name="Raza M."/>
            <person name="Shah T.M."/>
            <person name="Rai A."/>
            <person name="Jena J.K."/>
        </authorList>
    </citation>
    <scope>NUCLEOTIDE SEQUENCE [LARGE SCALE GENOMIC DNA]</scope>
    <source>
        <strain evidence="1">DASCIFA01</strain>
        <tissue evidence="1">Testis</tissue>
    </source>
</reference>
<organism evidence="1 3">
    <name type="scientific">Labeo rohita</name>
    <name type="common">Indian major carp</name>
    <name type="synonym">Cyprinus rohita</name>
    <dbReference type="NCBI Taxonomy" id="84645"/>
    <lineage>
        <taxon>Eukaryota</taxon>
        <taxon>Metazoa</taxon>
        <taxon>Chordata</taxon>
        <taxon>Craniata</taxon>
        <taxon>Vertebrata</taxon>
        <taxon>Euteleostomi</taxon>
        <taxon>Actinopterygii</taxon>
        <taxon>Neopterygii</taxon>
        <taxon>Teleostei</taxon>
        <taxon>Ostariophysi</taxon>
        <taxon>Cypriniformes</taxon>
        <taxon>Cyprinidae</taxon>
        <taxon>Labeoninae</taxon>
        <taxon>Labeonini</taxon>
        <taxon>Labeo</taxon>
    </lineage>
</organism>
<sequence length="257" mass="27580">MGRAAVSRQAADGRLCDITKWMAAVGTALVLPRQKAHMQTDIKTKPDLGPGIRKVPLFFLFPRSLFPVGQGKESERVKNRVLKAVRLCLCNPVASGSLSDASDTGSGHATSAPTRWAVGACALLLTAFPFTLFVSPEQNSQLFINFHGVETVTGLKASVEELRGLASFCSNSEISGQELGNSLISETVKAGRQTDGGNDGASRDAGMMLVVGVLCIDRVISQYQRHPQTCDSKITPRVPLRFSAKRLLPTRSLSPDL</sequence>
<accession>A0A498MN11</accession>
<gene>
    <name evidence="2" type="ORF">ROHU_001584</name>
    <name evidence="1" type="ORF">ROHU_006609</name>
</gene>
<evidence type="ECO:0000313" key="1">
    <source>
        <dbReference type="EMBL" id="RXN22828.1"/>
    </source>
</evidence>
<dbReference type="EMBL" id="QBIY01012578">
    <property type="protein sequence ID" value="RXN22828.1"/>
    <property type="molecule type" value="Genomic_DNA"/>
</dbReference>